<dbReference type="Proteomes" id="UP000682733">
    <property type="component" value="Unassembled WGS sequence"/>
</dbReference>
<feature type="non-terminal residue" evidence="3">
    <location>
        <position position="161"/>
    </location>
</feature>
<evidence type="ECO:0000256" key="1">
    <source>
        <dbReference type="SAM" id="MobiDB-lite"/>
    </source>
</evidence>
<dbReference type="Proteomes" id="UP000677228">
    <property type="component" value="Unassembled WGS sequence"/>
</dbReference>
<accession>A0A8S2UZ81</accession>
<feature type="region of interest" description="Disordered" evidence="1">
    <location>
        <begin position="106"/>
        <end position="128"/>
    </location>
</feature>
<gene>
    <name evidence="2" type="ORF">OVA965_LOCUS40575</name>
    <name evidence="3" type="ORF">TMI583_LOCUS42032</name>
</gene>
<evidence type="ECO:0000313" key="4">
    <source>
        <dbReference type="Proteomes" id="UP000682733"/>
    </source>
</evidence>
<feature type="compositionally biased region" description="Polar residues" evidence="1">
    <location>
        <begin position="109"/>
        <end position="123"/>
    </location>
</feature>
<protein>
    <submittedName>
        <fullName evidence="3">Uncharacterized protein</fullName>
    </submittedName>
</protein>
<evidence type="ECO:0000313" key="2">
    <source>
        <dbReference type="EMBL" id="CAF1574567.1"/>
    </source>
</evidence>
<dbReference type="AlphaFoldDB" id="A0A8S2UZ81"/>
<feature type="non-terminal residue" evidence="3">
    <location>
        <position position="1"/>
    </location>
</feature>
<dbReference type="EMBL" id="CAJOBA010067328">
    <property type="protein sequence ID" value="CAF4370679.1"/>
    <property type="molecule type" value="Genomic_DNA"/>
</dbReference>
<name>A0A8S2UZ81_9BILA</name>
<proteinExistence type="predicted"/>
<dbReference type="EMBL" id="CAJNOK010044450">
    <property type="protein sequence ID" value="CAF1574567.1"/>
    <property type="molecule type" value="Genomic_DNA"/>
</dbReference>
<reference evidence="3" key="1">
    <citation type="submission" date="2021-02" db="EMBL/GenBank/DDBJ databases">
        <authorList>
            <person name="Nowell W R."/>
        </authorList>
    </citation>
    <scope>NUCLEOTIDE SEQUENCE</scope>
</reference>
<comment type="caution">
    <text evidence="3">The sequence shown here is derived from an EMBL/GenBank/DDBJ whole genome shotgun (WGS) entry which is preliminary data.</text>
</comment>
<evidence type="ECO:0000313" key="3">
    <source>
        <dbReference type="EMBL" id="CAF4370679.1"/>
    </source>
</evidence>
<organism evidence="3 4">
    <name type="scientific">Didymodactylos carnosus</name>
    <dbReference type="NCBI Taxonomy" id="1234261"/>
    <lineage>
        <taxon>Eukaryota</taxon>
        <taxon>Metazoa</taxon>
        <taxon>Spiralia</taxon>
        <taxon>Gnathifera</taxon>
        <taxon>Rotifera</taxon>
        <taxon>Eurotatoria</taxon>
        <taxon>Bdelloidea</taxon>
        <taxon>Philodinida</taxon>
        <taxon>Philodinidae</taxon>
        <taxon>Didymodactylos</taxon>
    </lineage>
</organism>
<sequence>NVKILYSYQIMLTQPQTLVNRNQVNRECLYAWYPEVVDRNQPTPDARDIYVNNGINKNLIKNDIECIKRYEQSVAPSEQIYRSTETIDEALKTPWALHYEVKRRPATPNIPSNDKNTEMNTLTGPPRRLKSAPLMRIMQPTPVLNIPQPRNLGIFQQLHEQ</sequence>